<dbReference type="InterPro" id="IPR029063">
    <property type="entry name" value="SAM-dependent_MTases_sf"/>
</dbReference>
<reference evidence="7" key="1">
    <citation type="submission" date="2018-12" db="EMBL/GenBank/DDBJ databases">
        <title>Tengunoibacter tsumagoiensis gen. nov., sp. nov., Dictyobacter kobayashii sp. nov., D. alpinus sp. nov., and D. joshuensis sp. nov. and description of Dictyobacteraceae fam. nov. within the order Ktedonobacterales isolated from Tengu-no-mugimeshi.</title>
        <authorList>
            <person name="Wang C.M."/>
            <person name="Zheng Y."/>
            <person name="Sakai Y."/>
            <person name="Toyoda A."/>
            <person name="Minakuchi Y."/>
            <person name="Abe K."/>
            <person name="Yokota A."/>
            <person name="Yabe S."/>
        </authorList>
    </citation>
    <scope>NUCLEOTIDE SEQUENCE [LARGE SCALE GENOMIC DNA]</scope>
    <source>
        <strain evidence="7">S-27</strain>
    </source>
</reference>
<dbReference type="AlphaFoldDB" id="A0A401ZK71"/>
<evidence type="ECO:0000313" key="6">
    <source>
        <dbReference type="EMBL" id="GCE07255.1"/>
    </source>
</evidence>
<organism evidence="6 7">
    <name type="scientific">Dictyobacter aurantiacus</name>
    <dbReference type="NCBI Taxonomy" id="1936993"/>
    <lineage>
        <taxon>Bacteria</taxon>
        <taxon>Bacillati</taxon>
        <taxon>Chloroflexota</taxon>
        <taxon>Ktedonobacteria</taxon>
        <taxon>Ktedonobacterales</taxon>
        <taxon>Dictyobacteraceae</taxon>
        <taxon>Dictyobacter</taxon>
    </lineage>
</organism>
<dbReference type="SUPFAM" id="SSF53335">
    <property type="entry name" value="S-adenosyl-L-methionine-dependent methyltransferases"/>
    <property type="match status" value="1"/>
</dbReference>
<dbReference type="OrthoDB" id="156008at2"/>
<proteinExistence type="predicted"/>
<dbReference type="Proteomes" id="UP000287224">
    <property type="component" value="Unassembled WGS sequence"/>
</dbReference>
<keyword evidence="2 6" id="KW-0808">Transferase</keyword>
<evidence type="ECO:0000256" key="3">
    <source>
        <dbReference type="ARBA" id="ARBA00022691"/>
    </source>
</evidence>
<dbReference type="GO" id="GO:0032259">
    <property type="term" value="P:methylation"/>
    <property type="evidence" value="ECO:0007669"/>
    <property type="project" value="UniProtKB-KW"/>
</dbReference>
<evidence type="ECO:0000256" key="2">
    <source>
        <dbReference type="ARBA" id="ARBA00022679"/>
    </source>
</evidence>
<name>A0A401ZK71_9CHLR</name>
<dbReference type="PANTHER" id="PTHR43591:SF24">
    <property type="entry name" value="2-METHOXY-6-POLYPRENYL-1,4-BENZOQUINOL METHYLASE, MITOCHONDRIAL"/>
    <property type="match status" value="1"/>
</dbReference>
<keyword evidence="1 6" id="KW-0489">Methyltransferase</keyword>
<evidence type="ECO:0000256" key="4">
    <source>
        <dbReference type="SAM" id="MobiDB-lite"/>
    </source>
</evidence>
<keyword evidence="7" id="KW-1185">Reference proteome</keyword>
<keyword evidence="3" id="KW-0949">S-adenosyl-L-methionine</keyword>
<feature type="region of interest" description="Disordered" evidence="4">
    <location>
        <begin position="1"/>
        <end position="29"/>
    </location>
</feature>
<dbReference type="GO" id="GO:0008168">
    <property type="term" value="F:methyltransferase activity"/>
    <property type="evidence" value="ECO:0007669"/>
    <property type="project" value="UniProtKB-KW"/>
</dbReference>
<sequence>MPEENKEHMSQPTPWSSSEAARHWQQDAERRQHNFAVATRRMLETAELRPGQHVLDIGAGTGDQSILAAQSVGPNGSVLATDISSEMLNIAAQVVKREGLTTITTRVMDAQQLDLQDNSFDAVISRLALMLMPHRQQALREIHRVLKPGGKLAALVWSAPEKNPLFSVPLAIGSTYARGEASSRPDPFALSDPGIFERDLAEAGFSDVATYALPFQSQYSSLDAFLQSTGNRLTAGVMEQLNQQEQQHLLEEVRQALSQFEGPQGFVAPAEMLLGVGSKG</sequence>
<dbReference type="PROSITE" id="PS51608">
    <property type="entry name" value="SAM_MT_UBIE"/>
    <property type="match status" value="1"/>
</dbReference>
<comment type="caution">
    <text evidence="6">The sequence shown here is derived from an EMBL/GenBank/DDBJ whole genome shotgun (WGS) entry which is preliminary data.</text>
</comment>
<feature type="domain" description="Methyltransferase" evidence="5">
    <location>
        <begin position="54"/>
        <end position="150"/>
    </location>
</feature>
<dbReference type="Gene3D" id="3.40.50.150">
    <property type="entry name" value="Vaccinia Virus protein VP39"/>
    <property type="match status" value="1"/>
</dbReference>
<gene>
    <name evidence="6" type="ORF">KDAU_45840</name>
</gene>
<evidence type="ECO:0000313" key="7">
    <source>
        <dbReference type="Proteomes" id="UP000287224"/>
    </source>
</evidence>
<protein>
    <submittedName>
        <fullName evidence="6">Methyltransferase</fullName>
    </submittedName>
</protein>
<evidence type="ECO:0000256" key="1">
    <source>
        <dbReference type="ARBA" id="ARBA00022603"/>
    </source>
</evidence>
<dbReference type="InterPro" id="IPR004033">
    <property type="entry name" value="UbiE/COQ5_MeTrFase"/>
</dbReference>
<feature type="compositionally biased region" description="Basic and acidic residues" evidence="4">
    <location>
        <begin position="20"/>
        <end position="29"/>
    </location>
</feature>
<dbReference type="EMBL" id="BIFQ01000001">
    <property type="protein sequence ID" value="GCE07255.1"/>
    <property type="molecule type" value="Genomic_DNA"/>
</dbReference>
<dbReference type="CDD" id="cd02440">
    <property type="entry name" value="AdoMet_MTases"/>
    <property type="match status" value="1"/>
</dbReference>
<evidence type="ECO:0000259" key="5">
    <source>
        <dbReference type="Pfam" id="PF13649"/>
    </source>
</evidence>
<accession>A0A401ZK71</accession>
<dbReference type="Pfam" id="PF13649">
    <property type="entry name" value="Methyltransf_25"/>
    <property type="match status" value="1"/>
</dbReference>
<feature type="compositionally biased region" description="Polar residues" evidence="4">
    <location>
        <begin position="10"/>
        <end position="19"/>
    </location>
</feature>
<dbReference type="RefSeq" id="WP_160146051.1">
    <property type="nucleotide sequence ID" value="NZ_BIFQ01000001.1"/>
</dbReference>
<dbReference type="PANTHER" id="PTHR43591">
    <property type="entry name" value="METHYLTRANSFERASE"/>
    <property type="match status" value="1"/>
</dbReference>
<dbReference type="InterPro" id="IPR041698">
    <property type="entry name" value="Methyltransf_25"/>
</dbReference>